<dbReference type="Proteomes" id="UP000254777">
    <property type="component" value="Unassembled WGS sequence"/>
</dbReference>
<evidence type="ECO:0000313" key="1">
    <source>
        <dbReference type="EMBL" id="SUB75561.1"/>
    </source>
</evidence>
<sequence length="504" mass="59971">MNKYSPVLKKMIDFTNIKLIVLANELDYDISYISKWCNASKLPSQKYIRTTNKKISEVLSREIFEQNKVLDFFLEFDIKLPENSNYLEDSKFIEEKINKILMKEYKDSIKNYDSVENNTRMVIGNSNIKLFLSDVIQKQNLKNEEGFTDLLITMDFISDGVEYILNLISEVKNINIKIGLDVDDLEGEKSEKLKKLYQLLNDKSNLNVTMYKNSEFKYFNAIIAKNNFVINYSLDKNKKMEIISYSNDEEEVDKAYKILAAKFKNENILMKNVNSLEMNRSGYRTDFYTDNHFNMFCCYGFEFLLPSEIIEDIAKKECENIKKRENKDFNVLENMLQIKKLQIEWEEIFHERNINFFIPKVSLYKYIQTGKLVYIDTEYTMSIEQRKEHFFNVIRLMKKNKNIKIYIIDGEKVSGDFKEFNIGIYLNQKKFFIKNYARFFKNLEPFIHTVIDKNLVDGVNEFLENLKNGDNCREYTVEELEEKWNNYGSMFLKIMEISSENVED</sequence>
<evidence type="ECO:0000313" key="2">
    <source>
        <dbReference type="Proteomes" id="UP000254777"/>
    </source>
</evidence>
<proteinExistence type="predicted"/>
<gene>
    <name evidence="1" type="ORF">NCTC11088_01359</name>
</gene>
<organism evidence="1 2">
    <name type="scientific">Peptoniphilus indolicus</name>
    <dbReference type="NCBI Taxonomy" id="33030"/>
    <lineage>
        <taxon>Bacteria</taxon>
        <taxon>Bacillati</taxon>
        <taxon>Bacillota</taxon>
        <taxon>Tissierellia</taxon>
        <taxon>Tissierellales</taxon>
        <taxon>Peptoniphilaceae</taxon>
        <taxon>Peptoniphilus</taxon>
    </lineage>
</organism>
<reference evidence="1 2" key="1">
    <citation type="submission" date="2018-06" db="EMBL/GenBank/DDBJ databases">
        <authorList>
            <consortium name="Pathogen Informatics"/>
            <person name="Doyle S."/>
        </authorList>
    </citation>
    <scope>NUCLEOTIDE SEQUENCE [LARGE SCALE GENOMIC DNA]</scope>
    <source>
        <strain evidence="1 2">NCTC11088</strain>
    </source>
</reference>
<protein>
    <submittedName>
        <fullName evidence="1">Uncharacterized protein</fullName>
    </submittedName>
</protein>
<dbReference type="EMBL" id="UGTH01000001">
    <property type="protein sequence ID" value="SUB75561.1"/>
    <property type="molecule type" value="Genomic_DNA"/>
</dbReference>
<accession>A0A379DD92</accession>
<dbReference type="RefSeq" id="WP_115312125.1">
    <property type="nucleotide sequence ID" value="NZ_UGTH01000001.1"/>
</dbReference>
<dbReference type="AlphaFoldDB" id="A0A379DD92"/>
<name>A0A379DD92_9FIRM</name>